<dbReference type="PROSITE" id="PS00356">
    <property type="entry name" value="HTH_LACI_1"/>
    <property type="match status" value="1"/>
</dbReference>
<dbReference type="GO" id="GO:0000976">
    <property type="term" value="F:transcription cis-regulatory region binding"/>
    <property type="evidence" value="ECO:0007669"/>
    <property type="project" value="TreeGrafter"/>
</dbReference>
<accession>A0A3N1G9X6</accession>
<dbReference type="EMBL" id="RJKN01000008">
    <property type="protein sequence ID" value="ROP27036.1"/>
    <property type="molecule type" value="Genomic_DNA"/>
</dbReference>
<name>A0A3N1G9X6_9ACTN</name>
<dbReference type="PANTHER" id="PTHR30146:SF153">
    <property type="entry name" value="LACTOSE OPERON REPRESSOR"/>
    <property type="match status" value="1"/>
</dbReference>
<dbReference type="AlphaFoldDB" id="A0A3N1G9X6"/>
<dbReference type="InterPro" id="IPR010982">
    <property type="entry name" value="Lambda_DNA-bd_dom_sf"/>
</dbReference>
<evidence type="ECO:0000256" key="3">
    <source>
        <dbReference type="ARBA" id="ARBA00023163"/>
    </source>
</evidence>
<sequence length="360" mass="37029">MPAPDDAAAGAVRSPVGVPAARPRVTLADVARAAGVSSPTVSKVLNERGDVAPETRDRVLAALDAAGYRRRGTTPARRPGSLLVELVLSDLDSPYAVEVLAGAEEGAAASGAGLVVTAAHGRRAGGGRWLSRLRARRSSAVVLVISDPGPDAVEELRRTGTPLVLLDPVGTRDPGLPTVGATNWNGGLSATEHLLGLGHRRVAVVSGDPSLACSQERVDGYRAALGRAGVPVDEDLVRWGDFTPEGGRRGAAALLDLADPPTAIFAGSDSQASGVYQEARARGLAVPEDLSVVGFDDVALCQYLSPPLTTVRQPLVDMASHAVRLALEGAGGEAADVVTPQHVQLATRLVVRESTAPPRA</sequence>
<comment type="caution">
    <text evidence="5">The sequence shown here is derived from an EMBL/GenBank/DDBJ whole genome shotgun (WGS) entry which is preliminary data.</text>
</comment>
<dbReference type="CDD" id="cd01392">
    <property type="entry name" value="HTH_LacI"/>
    <property type="match status" value="1"/>
</dbReference>
<dbReference type="Pfam" id="PF13377">
    <property type="entry name" value="Peripla_BP_3"/>
    <property type="match status" value="1"/>
</dbReference>
<dbReference type="OrthoDB" id="3227375at2"/>
<dbReference type="PRINTS" id="PR00036">
    <property type="entry name" value="HTHLACI"/>
</dbReference>
<dbReference type="InterPro" id="IPR000843">
    <property type="entry name" value="HTH_LacI"/>
</dbReference>
<proteinExistence type="predicted"/>
<dbReference type="SUPFAM" id="SSF47413">
    <property type="entry name" value="lambda repressor-like DNA-binding domains"/>
    <property type="match status" value="1"/>
</dbReference>
<evidence type="ECO:0000259" key="4">
    <source>
        <dbReference type="PROSITE" id="PS50932"/>
    </source>
</evidence>
<organism evidence="5 6">
    <name type="scientific">Pseudokineococcus lusitanus</name>
    <dbReference type="NCBI Taxonomy" id="763993"/>
    <lineage>
        <taxon>Bacteria</taxon>
        <taxon>Bacillati</taxon>
        <taxon>Actinomycetota</taxon>
        <taxon>Actinomycetes</taxon>
        <taxon>Kineosporiales</taxon>
        <taxon>Kineosporiaceae</taxon>
        <taxon>Pseudokineococcus</taxon>
    </lineage>
</organism>
<dbReference type="SUPFAM" id="SSF53822">
    <property type="entry name" value="Periplasmic binding protein-like I"/>
    <property type="match status" value="1"/>
</dbReference>
<evidence type="ECO:0000313" key="5">
    <source>
        <dbReference type="EMBL" id="ROP27036.1"/>
    </source>
</evidence>
<evidence type="ECO:0000313" key="6">
    <source>
        <dbReference type="Proteomes" id="UP000276232"/>
    </source>
</evidence>
<gene>
    <name evidence="5" type="ORF">EDC03_2964</name>
</gene>
<keyword evidence="6" id="KW-1185">Reference proteome</keyword>
<dbReference type="Gene3D" id="3.40.50.2300">
    <property type="match status" value="2"/>
</dbReference>
<dbReference type="RefSeq" id="WP_123381033.1">
    <property type="nucleotide sequence ID" value="NZ_RJKN01000008.1"/>
</dbReference>
<dbReference type="InterPro" id="IPR028082">
    <property type="entry name" value="Peripla_BP_I"/>
</dbReference>
<keyword evidence="1" id="KW-0805">Transcription regulation</keyword>
<dbReference type="PROSITE" id="PS50932">
    <property type="entry name" value="HTH_LACI_2"/>
    <property type="match status" value="1"/>
</dbReference>
<dbReference type="Gene3D" id="1.10.260.40">
    <property type="entry name" value="lambda repressor-like DNA-binding domains"/>
    <property type="match status" value="1"/>
</dbReference>
<dbReference type="GO" id="GO:0003700">
    <property type="term" value="F:DNA-binding transcription factor activity"/>
    <property type="evidence" value="ECO:0007669"/>
    <property type="project" value="TreeGrafter"/>
</dbReference>
<protein>
    <submittedName>
        <fullName evidence="5">LacI family transcriptional regulator</fullName>
    </submittedName>
</protein>
<dbReference type="InParanoid" id="A0A3N1G9X6"/>
<dbReference type="PANTHER" id="PTHR30146">
    <property type="entry name" value="LACI-RELATED TRANSCRIPTIONAL REPRESSOR"/>
    <property type="match status" value="1"/>
</dbReference>
<evidence type="ECO:0000256" key="2">
    <source>
        <dbReference type="ARBA" id="ARBA00023125"/>
    </source>
</evidence>
<keyword evidence="2" id="KW-0238">DNA-binding</keyword>
<dbReference type="Proteomes" id="UP000276232">
    <property type="component" value="Unassembled WGS sequence"/>
</dbReference>
<dbReference type="FunCoup" id="A0A3N1G9X6">
    <property type="interactions" value="19"/>
</dbReference>
<dbReference type="InterPro" id="IPR046335">
    <property type="entry name" value="LacI/GalR-like_sensor"/>
</dbReference>
<evidence type="ECO:0000256" key="1">
    <source>
        <dbReference type="ARBA" id="ARBA00023015"/>
    </source>
</evidence>
<reference evidence="5 6" key="1">
    <citation type="journal article" date="2015" name="Stand. Genomic Sci.">
        <title>Genomic Encyclopedia of Bacterial and Archaeal Type Strains, Phase III: the genomes of soil and plant-associated and newly described type strains.</title>
        <authorList>
            <person name="Whitman W.B."/>
            <person name="Woyke T."/>
            <person name="Klenk H.P."/>
            <person name="Zhou Y."/>
            <person name="Lilburn T.G."/>
            <person name="Beck B.J."/>
            <person name="De Vos P."/>
            <person name="Vandamme P."/>
            <person name="Eisen J.A."/>
            <person name="Garrity G."/>
            <person name="Hugenholtz P."/>
            <person name="Kyrpides N.C."/>
        </authorList>
    </citation>
    <scope>NUCLEOTIDE SEQUENCE [LARGE SCALE GENOMIC DNA]</scope>
    <source>
        <strain evidence="5 6">CECT 7306</strain>
    </source>
</reference>
<dbReference type="SMART" id="SM00354">
    <property type="entry name" value="HTH_LACI"/>
    <property type="match status" value="1"/>
</dbReference>
<dbReference type="Pfam" id="PF00356">
    <property type="entry name" value="LacI"/>
    <property type="match status" value="1"/>
</dbReference>
<keyword evidence="3" id="KW-0804">Transcription</keyword>
<feature type="domain" description="HTH lacI-type" evidence="4">
    <location>
        <begin position="25"/>
        <end position="84"/>
    </location>
</feature>